<dbReference type="RefSeq" id="WP_052089083.1">
    <property type="nucleotide sequence ID" value="NZ_FZNF01000062.1"/>
</dbReference>
<evidence type="ECO:0000313" key="2">
    <source>
        <dbReference type="EMBL" id="TLD94626.1"/>
    </source>
</evidence>
<name>A0A4U8T517_9HELI</name>
<sequence length="72" mass="8545">MNNEKITYQKYPSLQYESYTWDTPTRAQKDSIKNLVEILKAEYNPSDNDVYEHDDISPQKVRGEAKGLYERE</sequence>
<evidence type="ECO:0000256" key="1">
    <source>
        <dbReference type="SAM" id="MobiDB-lite"/>
    </source>
</evidence>
<dbReference type="AlphaFoldDB" id="A0A4U8T517"/>
<dbReference type="Proteomes" id="UP000029861">
    <property type="component" value="Unassembled WGS sequence"/>
</dbReference>
<accession>A0A4U8T517</accession>
<organism evidence="2 3">
    <name type="scientific">Helicobacter trogontum</name>
    <dbReference type="NCBI Taxonomy" id="50960"/>
    <lineage>
        <taxon>Bacteria</taxon>
        <taxon>Pseudomonadati</taxon>
        <taxon>Campylobacterota</taxon>
        <taxon>Epsilonproteobacteria</taxon>
        <taxon>Campylobacterales</taxon>
        <taxon>Helicobacteraceae</taxon>
        <taxon>Helicobacter</taxon>
    </lineage>
</organism>
<dbReference type="EMBL" id="JRPK02000060">
    <property type="protein sequence ID" value="TLD94626.1"/>
    <property type="molecule type" value="Genomic_DNA"/>
</dbReference>
<feature type="region of interest" description="Disordered" evidence="1">
    <location>
        <begin position="44"/>
        <end position="72"/>
    </location>
</feature>
<dbReference type="Gene3D" id="3.40.80.10">
    <property type="entry name" value="Peptidoglycan recognition protein-like"/>
    <property type="match status" value="1"/>
</dbReference>
<evidence type="ECO:0000313" key="3">
    <source>
        <dbReference type="Proteomes" id="UP000029861"/>
    </source>
</evidence>
<dbReference type="InterPro" id="IPR036505">
    <property type="entry name" value="Amidase/PGRP_sf"/>
</dbReference>
<dbReference type="GO" id="GO:0008745">
    <property type="term" value="F:N-acetylmuramoyl-L-alanine amidase activity"/>
    <property type="evidence" value="ECO:0007669"/>
    <property type="project" value="InterPro"/>
</dbReference>
<feature type="compositionally biased region" description="Basic and acidic residues" evidence="1">
    <location>
        <begin position="50"/>
        <end position="72"/>
    </location>
</feature>
<protein>
    <submittedName>
        <fullName evidence="2">N-acetylmuramoyl-L-alanine amidase</fullName>
    </submittedName>
</protein>
<gene>
    <name evidence="2" type="ORF">LS80_010030</name>
</gene>
<comment type="caution">
    <text evidence="2">The sequence shown here is derived from an EMBL/GenBank/DDBJ whole genome shotgun (WGS) entry which is preliminary data.</text>
</comment>
<dbReference type="GO" id="GO:0009253">
    <property type="term" value="P:peptidoglycan catabolic process"/>
    <property type="evidence" value="ECO:0007669"/>
    <property type="project" value="InterPro"/>
</dbReference>
<reference evidence="2 3" key="1">
    <citation type="journal article" date="2014" name="Genome Announc.">
        <title>Draft genome sequences of eight enterohepatic helicobacter species isolated from both laboratory and wild rodents.</title>
        <authorList>
            <person name="Sheh A."/>
            <person name="Shen Z."/>
            <person name="Fox J.G."/>
        </authorList>
    </citation>
    <scope>NUCLEOTIDE SEQUENCE [LARGE SCALE GENOMIC DNA]</scope>
    <source>
        <strain evidence="2 3">ATCC 49310</strain>
    </source>
</reference>
<dbReference type="SUPFAM" id="SSF55846">
    <property type="entry name" value="N-acetylmuramoyl-L-alanine amidase-like"/>
    <property type="match status" value="1"/>
</dbReference>
<proteinExistence type="predicted"/>